<name>A0ABS4JDP3_9BACL</name>
<sequence length="573" mass="67647">MLNPDPVYLMILLLTAVVLNSLFLDTFIQRLETQLLNQMIQFMNEVRHAYHRHSMVEEAIEEAAELSAEAISSHGYIIADALKSSDPHEELNRYYETAPSRFLKSFAGISLLIMEYGDKVGSEGSMYLKGLNTLNQEIQLEIIRRAKLDYVLKGLHFIALFPVFFTKPVEMWARKSFPLMEEYYLGRAGMLTKLFIYVLIMAAYTLLQKLKNTEDASIQTQRLKKPWEQLIYNHLWFRRMTKFFIPEINTRPYLKISQLLKDTNHILRVEWFYVRRMVLAGICGITVISCFLILHVLEINRIQIELPRSTVVFGSLSKEDKMLADRAVLLDTIVIHDVKVKGNTSYDEISHLVAMHSQTKLHKGQFTETVNRIYTKLQRMNSEYLKWWEVVVALILVWFGYELPVIYLRFQRRIRQMDMKHEVYQLQSIIVILKEMDRISVEEILHWMSVYALIFRTPLEKCLLHFEHGAEVALHQLKDEVTLPEFKRLIEKLILAVERIPIAKAFDNMDGEMSFRFEERRISYEKMLDIKSNWGRMIGFTPMYALVFLYLVVPLIWMSFTQMTQYYDQIQKL</sequence>
<protein>
    <submittedName>
        <fullName evidence="2">Uncharacterized protein</fullName>
    </submittedName>
</protein>
<comment type="caution">
    <text evidence="2">The sequence shown here is derived from an EMBL/GenBank/DDBJ whole genome shotgun (WGS) entry which is preliminary data.</text>
</comment>
<dbReference type="EMBL" id="JAGGLD010000001">
    <property type="protein sequence ID" value="MBP1999800.1"/>
    <property type="molecule type" value="Genomic_DNA"/>
</dbReference>
<feature type="transmembrane region" description="Helical" evidence="1">
    <location>
        <begin position="148"/>
        <end position="165"/>
    </location>
</feature>
<feature type="transmembrane region" description="Helical" evidence="1">
    <location>
        <begin position="537"/>
        <end position="557"/>
    </location>
</feature>
<evidence type="ECO:0000313" key="2">
    <source>
        <dbReference type="EMBL" id="MBP1999800.1"/>
    </source>
</evidence>
<feature type="transmembrane region" description="Helical" evidence="1">
    <location>
        <begin position="185"/>
        <end position="207"/>
    </location>
</feature>
<keyword evidence="1" id="KW-0472">Membrane</keyword>
<feature type="transmembrane region" description="Helical" evidence="1">
    <location>
        <begin position="277"/>
        <end position="297"/>
    </location>
</feature>
<dbReference type="Proteomes" id="UP001519288">
    <property type="component" value="Unassembled WGS sequence"/>
</dbReference>
<evidence type="ECO:0000256" key="1">
    <source>
        <dbReference type="SAM" id="Phobius"/>
    </source>
</evidence>
<proteinExistence type="predicted"/>
<accession>A0ABS4JDP3</accession>
<keyword evidence="3" id="KW-1185">Reference proteome</keyword>
<feature type="transmembrane region" description="Helical" evidence="1">
    <location>
        <begin position="387"/>
        <end position="410"/>
    </location>
</feature>
<keyword evidence="1" id="KW-0812">Transmembrane</keyword>
<feature type="transmembrane region" description="Helical" evidence="1">
    <location>
        <begin position="6"/>
        <end position="28"/>
    </location>
</feature>
<keyword evidence="1" id="KW-1133">Transmembrane helix</keyword>
<evidence type="ECO:0000313" key="3">
    <source>
        <dbReference type="Proteomes" id="UP001519288"/>
    </source>
</evidence>
<organism evidence="2 3">
    <name type="scientific">Paenibacillus shirakamiensis</name>
    <dbReference type="NCBI Taxonomy" id="1265935"/>
    <lineage>
        <taxon>Bacteria</taxon>
        <taxon>Bacillati</taxon>
        <taxon>Bacillota</taxon>
        <taxon>Bacilli</taxon>
        <taxon>Bacillales</taxon>
        <taxon>Paenibacillaceae</taxon>
        <taxon>Paenibacillus</taxon>
    </lineage>
</organism>
<gene>
    <name evidence="2" type="ORF">J2Z69_000819</name>
</gene>
<reference evidence="2 3" key="1">
    <citation type="submission" date="2021-03" db="EMBL/GenBank/DDBJ databases">
        <title>Genomic Encyclopedia of Type Strains, Phase IV (KMG-IV): sequencing the most valuable type-strain genomes for metagenomic binning, comparative biology and taxonomic classification.</title>
        <authorList>
            <person name="Goeker M."/>
        </authorList>
    </citation>
    <scope>NUCLEOTIDE SEQUENCE [LARGE SCALE GENOMIC DNA]</scope>
    <source>
        <strain evidence="2 3">DSM 26806</strain>
    </source>
</reference>